<sequence>LESQGVMSLPSYRDTFGNRPNQQYRHPVTRFHGGAAVRSHWGLNTSINKLSTGSRRESSERLEPSTNLAEMLDQKSPLLHAKSPYDCEENMTWPPPDSNKSVSPSKTVLVKSLIADSITYDLINRSPNHVKHDSDCRLTSFTTQPDTLNTCSSVRYLTSPSPKNIQENLDSNPQSTVSQTKYSPAQTDWEASHPGVSTWLQQDPILHSCHDVSVNRKTQPCHDDDEVRKHVCYFEMAHQQQI</sequence>
<reference evidence="2" key="1">
    <citation type="submission" date="2014-12" db="EMBL/GenBank/DDBJ databases">
        <title>Insight into the proteome of Arion vulgaris.</title>
        <authorList>
            <person name="Aradska J."/>
            <person name="Bulat T."/>
            <person name="Smidak R."/>
            <person name="Sarate P."/>
            <person name="Gangsoo J."/>
            <person name="Sialana F."/>
            <person name="Bilban M."/>
            <person name="Lubec G."/>
        </authorList>
    </citation>
    <scope>NUCLEOTIDE SEQUENCE</scope>
    <source>
        <tissue evidence="2">Skin</tissue>
    </source>
</reference>
<organism evidence="2">
    <name type="scientific">Arion vulgaris</name>
    <dbReference type="NCBI Taxonomy" id="1028688"/>
    <lineage>
        <taxon>Eukaryota</taxon>
        <taxon>Metazoa</taxon>
        <taxon>Spiralia</taxon>
        <taxon>Lophotrochozoa</taxon>
        <taxon>Mollusca</taxon>
        <taxon>Gastropoda</taxon>
        <taxon>Heterobranchia</taxon>
        <taxon>Euthyneura</taxon>
        <taxon>Panpulmonata</taxon>
        <taxon>Eupulmonata</taxon>
        <taxon>Stylommatophora</taxon>
        <taxon>Helicina</taxon>
        <taxon>Arionoidea</taxon>
        <taxon>Arionidae</taxon>
        <taxon>Arion</taxon>
    </lineage>
</organism>
<feature type="non-terminal residue" evidence="2">
    <location>
        <position position="1"/>
    </location>
</feature>
<dbReference type="EMBL" id="HACG01025093">
    <property type="protein sequence ID" value="CEK71958.1"/>
    <property type="molecule type" value="Transcribed_RNA"/>
</dbReference>
<evidence type="ECO:0000256" key="1">
    <source>
        <dbReference type="SAM" id="MobiDB-lite"/>
    </source>
</evidence>
<feature type="non-terminal residue" evidence="2">
    <location>
        <position position="242"/>
    </location>
</feature>
<dbReference type="AlphaFoldDB" id="A0A0B6ZTU8"/>
<proteinExistence type="predicted"/>
<evidence type="ECO:0000313" key="2">
    <source>
        <dbReference type="EMBL" id="CEK71958.1"/>
    </source>
</evidence>
<name>A0A0B6ZTU8_9EUPU</name>
<gene>
    <name evidence="2" type="primary">ORF80550</name>
</gene>
<protein>
    <submittedName>
        <fullName evidence="2">Uncharacterized protein</fullName>
    </submittedName>
</protein>
<feature type="region of interest" description="Disordered" evidence="1">
    <location>
        <begin position="1"/>
        <end position="24"/>
    </location>
</feature>
<accession>A0A0B6ZTU8</accession>